<evidence type="ECO:0000313" key="4">
    <source>
        <dbReference type="Proteomes" id="UP000747542"/>
    </source>
</evidence>
<accession>A0A8J5K6K0</accession>
<feature type="region of interest" description="Disordered" evidence="1">
    <location>
        <begin position="141"/>
        <end position="162"/>
    </location>
</feature>
<dbReference type="AlphaFoldDB" id="A0A8J5K6K0"/>
<evidence type="ECO:0000313" key="3">
    <source>
        <dbReference type="EMBL" id="KAG7170461.1"/>
    </source>
</evidence>
<name>A0A8J5K6K0_HOMAM</name>
<dbReference type="EMBL" id="JAHLQT010014098">
    <property type="protein sequence ID" value="KAG7170461.1"/>
    <property type="molecule type" value="Genomic_DNA"/>
</dbReference>
<gene>
    <name evidence="3" type="ORF">Hamer_G018948</name>
</gene>
<feature type="non-terminal residue" evidence="3">
    <location>
        <position position="386"/>
    </location>
</feature>
<keyword evidence="2" id="KW-0732">Signal</keyword>
<feature type="chain" id="PRO_5035223587" evidence="2">
    <location>
        <begin position="19"/>
        <end position="386"/>
    </location>
</feature>
<evidence type="ECO:0000256" key="2">
    <source>
        <dbReference type="SAM" id="SignalP"/>
    </source>
</evidence>
<sequence length="386" mass="42871">TRMRWVVVVLLLPTLTLALSRHPHPPQPVNILNIQPNYILSSSTHKESNSANHINYLKHEDLSPQAMLQQESKMLSSLLKILPSQFTIKLNVKSPLSTQGVVRVNAESTHTSLSENTQTPLLSFTTTNKTGYFAFTVTSSHKPAHTQPSSTLPPPPTAKTLHKHNTEDKNLRHSVVHETEVTLGADSVNLGVTRERYNVTTATVSLYTPCLNLPVGWLLVLAVLCCLTRTHLGKKLLRTLGLHPHLDHHPDPELGHGMGNIDGSPGMRRSVEDTGENMMEMEEEDNVADEEGGQVTEADIEGDKTDTYIMEDVDLSVTNVNTDKTVVKKITGPLSHPGGRFSLTVWITLFFHHVNNMTTVFIHHVNIMTTVFIHHVNNMTNVFTIT</sequence>
<proteinExistence type="predicted"/>
<evidence type="ECO:0000256" key="1">
    <source>
        <dbReference type="SAM" id="MobiDB-lite"/>
    </source>
</evidence>
<organism evidence="3 4">
    <name type="scientific">Homarus americanus</name>
    <name type="common">American lobster</name>
    <dbReference type="NCBI Taxonomy" id="6706"/>
    <lineage>
        <taxon>Eukaryota</taxon>
        <taxon>Metazoa</taxon>
        <taxon>Ecdysozoa</taxon>
        <taxon>Arthropoda</taxon>
        <taxon>Crustacea</taxon>
        <taxon>Multicrustacea</taxon>
        <taxon>Malacostraca</taxon>
        <taxon>Eumalacostraca</taxon>
        <taxon>Eucarida</taxon>
        <taxon>Decapoda</taxon>
        <taxon>Pleocyemata</taxon>
        <taxon>Astacidea</taxon>
        <taxon>Nephropoidea</taxon>
        <taxon>Nephropidae</taxon>
        <taxon>Homarus</taxon>
    </lineage>
</organism>
<feature type="signal peptide" evidence="2">
    <location>
        <begin position="1"/>
        <end position="18"/>
    </location>
</feature>
<comment type="caution">
    <text evidence="3">The sequence shown here is derived from an EMBL/GenBank/DDBJ whole genome shotgun (WGS) entry which is preliminary data.</text>
</comment>
<keyword evidence="4" id="KW-1185">Reference proteome</keyword>
<reference evidence="3" key="1">
    <citation type="journal article" date="2021" name="Sci. Adv.">
        <title>The American lobster genome reveals insights on longevity, neural, and immune adaptations.</title>
        <authorList>
            <person name="Polinski J.M."/>
            <person name="Zimin A.V."/>
            <person name="Clark K.F."/>
            <person name="Kohn A.B."/>
            <person name="Sadowski N."/>
            <person name="Timp W."/>
            <person name="Ptitsyn A."/>
            <person name="Khanna P."/>
            <person name="Romanova D.Y."/>
            <person name="Williams P."/>
            <person name="Greenwood S.J."/>
            <person name="Moroz L.L."/>
            <person name="Walt D.R."/>
            <person name="Bodnar A.G."/>
        </authorList>
    </citation>
    <scope>NUCLEOTIDE SEQUENCE</scope>
    <source>
        <strain evidence="3">GMGI-L3</strain>
    </source>
</reference>
<protein>
    <submittedName>
        <fullName evidence="3">Uncharacterized protein</fullName>
    </submittedName>
</protein>
<dbReference type="Proteomes" id="UP000747542">
    <property type="component" value="Unassembled WGS sequence"/>
</dbReference>